<feature type="region of interest" description="Disordered" evidence="1">
    <location>
        <begin position="712"/>
        <end position="886"/>
    </location>
</feature>
<feature type="compositionally biased region" description="Polar residues" evidence="1">
    <location>
        <begin position="733"/>
        <end position="743"/>
    </location>
</feature>
<evidence type="ECO:0000313" key="2">
    <source>
        <dbReference type="EMBL" id="KAG2435695.1"/>
    </source>
</evidence>
<keyword evidence="3" id="KW-1185">Reference proteome</keyword>
<protein>
    <submittedName>
        <fullName evidence="2">Uncharacterized protein</fullName>
    </submittedName>
</protein>
<organism evidence="2 3">
    <name type="scientific">Chlamydomonas incerta</name>
    <dbReference type="NCBI Taxonomy" id="51695"/>
    <lineage>
        <taxon>Eukaryota</taxon>
        <taxon>Viridiplantae</taxon>
        <taxon>Chlorophyta</taxon>
        <taxon>core chlorophytes</taxon>
        <taxon>Chlorophyceae</taxon>
        <taxon>CS clade</taxon>
        <taxon>Chlamydomonadales</taxon>
        <taxon>Chlamydomonadaceae</taxon>
        <taxon>Chlamydomonas</taxon>
    </lineage>
</organism>
<feature type="compositionally biased region" description="Polar residues" evidence="1">
    <location>
        <begin position="763"/>
        <end position="782"/>
    </location>
</feature>
<feature type="compositionally biased region" description="Pro residues" evidence="1">
    <location>
        <begin position="803"/>
        <end position="812"/>
    </location>
</feature>
<dbReference type="OrthoDB" id="545571at2759"/>
<feature type="region of interest" description="Disordered" evidence="1">
    <location>
        <begin position="638"/>
        <end position="664"/>
    </location>
</feature>
<feature type="compositionally biased region" description="Basic and acidic residues" evidence="1">
    <location>
        <begin position="96"/>
        <end position="108"/>
    </location>
</feature>
<feature type="compositionally biased region" description="Gly residues" evidence="1">
    <location>
        <begin position="382"/>
        <end position="396"/>
    </location>
</feature>
<name>A0A835TD01_CHLIN</name>
<feature type="region of interest" description="Disordered" evidence="1">
    <location>
        <begin position="91"/>
        <end position="136"/>
    </location>
</feature>
<feature type="compositionally biased region" description="Low complexity" evidence="1">
    <location>
        <begin position="864"/>
        <end position="876"/>
    </location>
</feature>
<feature type="compositionally biased region" description="Low complexity" evidence="1">
    <location>
        <begin position="845"/>
        <end position="857"/>
    </location>
</feature>
<gene>
    <name evidence="2" type="ORF">HXX76_006894</name>
</gene>
<accession>A0A835TD01</accession>
<feature type="compositionally biased region" description="Polar residues" evidence="1">
    <location>
        <begin position="569"/>
        <end position="586"/>
    </location>
</feature>
<feature type="compositionally biased region" description="Low complexity" evidence="1">
    <location>
        <begin position="334"/>
        <end position="365"/>
    </location>
</feature>
<comment type="caution">
    <text evidence="2">The sequence shown here is derived from an EMBL/GenBank/DDBJ whole genome shotgun (WGS) entry which is preliminary data.</text>
</comment>
<dbReference type="EMBL" id="JAEHOC010000014">
    <property type="protein sequence ID" value="KAG2435695.1"/>
    <property type="molecule type" value="Genomic_DNA"/>
</dbReference>
<feature type="region of interest" description="Disordered" evidence="1">
    <location>
        <begin position="325"/>
        <end position="398"/>
    </location>
</feature>
<feature type="compositionally biased region" description="Low complexity" evidence="1">
    <location>
        <begin position="13"/>
        <end position="28"/>
    </location>
</feature>
<evidence type="ECO:0000313" key="3">
    <source>
        <dbReference type="Proteomes" id="UP000650467"/>
    </source>
</evidence>
<proteinExistence type="predicted"/>
<reference evidence="2" key="1">
    <citation type="journal article" date="2020" name="bioRxiv">
        <title>Comparative genomics of Chlamydomonas.</title>
        <authorList>
            <person name="Craig R.J."/>
            <person name="Hasan A.R."/>
            <person name="Ness R.W."/>
            <person name="Keightley P.D."/>
        </authorList>
    </citation>
    <scope>NUCLEOTIDE SEQUENCE</scope>
    <source>
        <strain evidence="2">SAG 7.73</strain>
    </source>
</reference>
<feature type="region of interest" description="Disordered" evidence="1">
    <location>
        <begin position="556"/>
        <end position="586"/>
    </location>
</feature>
<dbReference type="Proteomes" id="UP000650467">
    <property type="component" value="Unassembled WGS sequence"/>
</dbReference>
<evidence type="ECO:0000256" key="1">
    <source>
        <dbReference type="SAM" id="MobiDB-lite"/>
    </source>
</evidence>
<feature type="region of interest" description="Disordered" evidence="1">
    <location>
        <begin position="1"/>
        <end position="71"/>
    </location>
</feature>
<sequence>MSPSPGSYDGPASGTPSHRVSVSSSMSGPHPPLGEAGGGGKGGAASSSGRDGGGGGAPPSVPRESAMTALLNATNRMSRVMRVQTQAAAAAAAAHVEAERERSPDRPESPPVPLAEVTTTEHIEPAAPGSTVGGPHRDDSLDLVVGQVPPLDLEASRAGVGGRGPEQALADYSSAAERWLLTEANLEQYEEFMARGLLMVRNLARCDGRQVVQSPYGWVALVRDCLAARLPLVRAAAASCVAALAASGPGRDAIQKDALIVSRTVQMLQNGLAAGGDNSDTQYGALALANMSLVAGLRQPLLRQGVLGAAAEVLRVAGRWFGPQQAPLQPSTPGGASANSAGGNWSHSGGAATAAAPLPVPAAGGDRYPRGTDSSGVLATSPGGGMQGSSGHGNGGVNAAAHAAGRKAVQRAAVYTTTLLTCIAVDNSGRDQMQMAGIPRLAAELHERCAAAAGAPGGLGPDSLLGRRLALLAEATTTAELLEDLLEAGGGGSSGAGWDVLEDPYNGVNARMSRSSTLGQADRANALSRGVSFAEAGAKVTRAAAALNALQRLVDPDTARREGGGGSGALSSHQTMQRALSRKQSMAANALDTPLTPPGASVTFSGGTASPRAYFADVGSLSRRALITPPPPGLAISAGTLGSFSPAHQPGPSPPGGGMGVGGNLGALLRNELGGGNLASQLRAGSESGVPGGMLGVHFSAAVFNDGQGGTSATGGGVGTDDAASPFRRSHTTHLANPATGSPGSPKGAVKLPHVLGFGSGVPRSNNSTSNGDGVGHTTSAHHGQPPPLSPALMSSGLLPGGPMRPVPPSTQPPSSLSHHGALHVDDFTGSPPGGSPASLTSPHAMGMGTGSAMMMAPSPPSRPRSSAAASVASIRGSGGVSVHELSRRMNNTKLNGYEFGGGSANNAAAAAAALGSGGGGLSSSGGALVPTGTRSGCNSPLVLSRQPSQARLELPFHLVRATTPSSTGPGGKMSRITAAYGSVGSRAGSGTGMTGGGGTGSGAAGGFSRMYTAEL</sequence>
<dbReference type="AlphaFoldDB" id="A0A835TD01"/>